<gene>
    <name evidence="2" type="ORF">BAUCODRAFT_531787</name>
</gene>
<proteinExistence type="predicted"/>
<dbReference type="AlphaFoldDB" id="M2MUG5"/>
<dbReference type="eggNOG" id="ENOG502STUS">
    <property type="taxonomic scope" value="Eukaryota"/>
</dbReference>
<dbReference type="KEGG" id="bcom:BAUCODRAFT_531787"/>
<keyword evidence="3" id="KW-1185">Reference proteome</keyword>
<dbReference type="GeneID" id="19115221"/>
<evidence type="ECO:0000313" key="2">
    <source>
        <dbReference type="EMBL" id="EMC95213.1"/>
    </source>
</evidence>
<protein>
    <submittedName>
        <fullName evidence="2">Uncharacterized protein</fullName>
    </submittedName>
</protein>
<accession>M2MUG5</accession>
<dbReference type="STRING" id="717646.M2MUG5"/>
<dbReference type="OMA" id="PNWINRT"/>
<dbReference type="Proteomes" id="UP000011761">
    <property type="component" value="Unassembled WGS sequence"/>
</dbReference>
<dbReference type="OrthoDB" id="3791134at2759"/>
<evidence type="ECO:0000256" key="1">
    <source>
        <dbReference type="SAM" id="MobiDB-lite"/>
    </source>
</evidence>
<dbReference type="EMBL" id="KB445557">
    <property type="protein sequence ID" value="EMC95213.1"/>
    <property type="molecule type" value="Genomic_DNA"/>
</dbReference>
<feature type="region of interest" description="Disordered" evidence="1">
    <location>
        <begin position="80"/>
        <end position="122"/>
    </location>
</feature>
<evidence type="ECO:0000313" key="3">
    <source>
        <dbReference type="Proteomes" id="UP000011761"/>
    </source>
</evidence>
<dbReference type="HOGENOM" id="CLU_2084515_0_0_1"/>
<organism evidence="2 3">
    <name type="scientific">Baudoinia panamericana (strain UAMH 10762)</name>
    <name type="common">Angels' share fungus</name>
    <name type="synonym">Baudoinia compniacensis (strain UAMH 10762)</name>
    <dbReference type="NCBI Taxonomy" id="717646"/>
    <lineage>
        <taxon>Eukaryota</taxon>
        <taxon>Fungi</taxon>
        <taxon>Dikarya</taxon>
        <taxon>Ascomycota</taxon>
        <taxon>Pezizomycotina</taxon>
        <taxon>Dothideomycetes</taxon>
        <taxon>Dothideomycetidae</taxon>
        <taxon>Mycosphaerellales</taxon>
        <taxon>Teratosphaeriaceae</taxon>
        <taxon>Baudoinia</taxon>
    </lineage>
</organism>
<reference evidence="2 3" key="1">
    <citation type="journal article" date="2012" name="PLoS Pathog.">
        <title>Diverse lifestyles and strategies of plant pathogenesis encoded in the genomes of eighteen Dothideomycetes fungi.</title>
        <authorList>
            <person name="Ohm R.A."/>
            <person name="Feau N."/>
            <person name="Henrissat B."/>
            <person name="Schoch C.L."/>
            <person name="Horwitz B.A."/>
            <person name="Barry K.W."/>
            <person name="Condon B.J."/>
            <person name="Copeland A.C."/>
            <person name="Dhillon B."/>
            <person name="Glaser F."/>
            <person name="Hesse C.N."/>
            <person name="Kosti I."/>
            <person name="LaButti K."/>
            <person name="Lindquist E.A."/>
            <person name="Lucas S."/>
            <person name="Salamov A.A."/>
            <person name="Bradshaw R.E."/>
            <person name="Ciuffetti L."/>
            <person name="Hamelin R.C."/>
            <person name="Kema G.H.J."/>
            <person name="Lawrence C."/>
            <person name="Scott J.A."/>
            <person name="Spatafora J.W."/>
            <person name="Turgeon B.G."/>
            <person name="de Wit P.J.G.M."/>
            <person name="Zhong S."/>
            <person name="Goodwin S.B."/>
            <person name="Grigoriev I.V."/>
        </authorList>
    </citation>
    <scope>NUCLEOTIDE SEQUENCE [LARGE SCALE GENOMIC DNA]</scope>
    <source>
        <strain evidence="2 3">UAMH 10762</strain>
    </source>
</reference>
<dbReference type="RefSeq" id="XP_007677775.1">
    <property type="nucleotide sequence ID" value="XM_007679585.1"/>
</dbReference>
<feature type="compositionally biased region" description="Low complexity" evidence="1">
    <location>
        <begin position="104"/>
        <end position="122"/>
    </location>
</feature>
<sequence length="122" mass="11860">MPSIPANPAPNWINRTVQSSVANVGNYAGGFIHSIGDSVNAVGDGIGASITNTTRYWGQGVAGYGNDIKDSVAVGGPRIPTAGNPLGMAGMGSSKGALPGGKPAQAGTTNAAKGTAGNPLGL</sequence>
<name>M2MUG5_BAUPA</name>